<sequence length="129" mass="13615">MYLLLSISLFLSPISTISTSAVAQRGLTGTLGSPRSSTVAGEPVTDDSEYKALLEANLSTEAGLIILDTLNLFASTFKKELETGKPSNPLFQGLIDVYVLFSETTDGLASLCTVGLRVSNLNLLAVEEG</sequence>
<feature type="non-terminal residue" evidence="2">
    <location>
        <position position="129"/>
    </location>
</feature>
<dbReference type="Proteomes" id="UP000281553">
    <property type="component" value="Unassembled WGS sequence"/>
</dbReference>
<name>A0A3P7LEF1_DIBLA</name>
<organism evidence="2 3">
    <name type="scientific">Dibothriocephalus latus</name>
    <name type="common">Fish tapeworm</name>
    <name type="synonym">Diphyllobothrium latum</name>
    <dbReference type="NCBI Taxonomy" id="60516"/>
    <lineage>
        <taxon>Eukaryota</taxon>
        <taxon>Metazoa</taxon>
        <taxon>Spiralia</taxon>
        <taxon>Lophotrochozoa</taxon>
        <taxon>Platyhelminthes</taxon>
        <taxon>Cestoda</taxon>
        <taxon>Eucestoda</taxon>
        <taxon>Diphyllobothriidea</taxon>
        <taxon>Diphyllobothriidae</taxon>
        <taxon>Dibothriocephalus</taxon>
    </lineage>
</organism>
<evidence type="ECO:0000313" key="2">
    <source>
        <dbReference type="EMBL" id="VDN15295.1"/>
    </source>
</evidence>
<keyword evidence="1" id="KW-0732">Signal</keyword>
<evidence type="ECO:0000256" key="1">
    <source>
        <dbReference type="SAM" id="SignalP"/>
    </source>
</evidence>
<feature type="chain" id="PRO_5018234687" evidence="1">
    <location>
        <begin position="17"/>
        <end position="129"/>
    </location>
</feature>
<dbReference type="EMBL" id="UYRU01062019">
    <property type="protein sequence ID" value="VDN15295.1"/>
    <property type="molecule type" value="Genomic_DNA"/>
</dbReference>
<accession>A0A3P7LEF1</accession>
<protein>
    <submittedName>
        <fullName evidence="2">Uncharacterized protein</fullName>
    </submittedName>
</protein>
<reference evidence="2 3" key="1">
    <citation type="submission" date="2018-11" db="EMBL/GenBank/DDBJ databases">
        <authorList>
            <consortium name="Pathogen Informatics"/>
        </authorList>
    </citation>
    <scope>NUCLEOTIDE SEQUENCE [LARGE SCALE GENOMIC DNA]</scope>
</reference>
<dbReference type="AlphaFoldDB" id="A0A3P7LEF1"/>
<feature type="signal peptide" evidence="1">
    <location>
        <begin position="1"/>
        <end position="16"/>
    </location>
</feature>
<proteinExistence type="predicted"/>
<evidence type="ECO:0000313" key="3">
    <source>
        <dbReference type="Proteomes" id="UP000281553"/>
    </source>
</evidence>
<gene>
    <name evidence="2" type="ORF">DILT_LOCUS11126</name>
</gene>
<keyword evidence="3" id="KW-1185">Reference proteome</keyword>
<dbReference type="OrthoDB" id="47328at2759"/>